<proteinExistence type="inferred from homology"/>
<comment type="caution">
    <text evidence="10">The sequence shown here is derived from an EMBL/GenBank/DDBJ whole genome shotgun (WGS) entry which is preliminary data.</text>
</comment>
<evidence type="ECO:0000256" key="7">
    <source>
        <dbReference type="ARBA" id="ARBA00023136"/>
    </source>
</evidence>
<keyword evidence="5" id="KW-0812">Transmembrane</keyword>
<evidence type="ECO:0000256" key="8">
    <source>
        <dbReference type="ARBA" id="ARBA00023237"/>
    </source>
</evidence>
<evidence type="ECO:0000313" key="10">
    <source>
        <dbReference type="EMBL" id="GLR65402.1"/>
    </source>
</evidence>
<dbReference type="InterPro" id="IPR034746">
    <property type="entry name" value="POTRA"/>
</dbReference>
<gene>
    <name evidence="10" type="ORF">GCM10010909_00800</name>
</gene>
<reference evidence="11" key="1">
    <citation type="journal article" date="2019" name="Int. J. Syst. Evol. Microbiol.">
        <title>The Global Catalogue of Microorganisms (GCM) 10K type strain sequencing project: providing services to taxonomists for standard genome sequencing and annotation.</title>
        <authorList>
            <consortium name="The Broad Institute Genomics Platform"/>
            <consortium name="The Broad Institute Genome Sequencing Center for Infectious Disease"/>
            <person name="Wu L."/>
            <person name="Ma J."/>
        </authorList>
    </citation>
    <scope>NUCLEOTIDE SEQUENCE [LARGE SCALE GENOMIC DNA]</scope>
    <source>
        <strain evidence="11">NBRC 112502</strain>
    </source>
</reference>
<dbReference type="EMBL" id="BSOS01000003">
    <property type="protein sequence ID" value="GLR65402.1"/>
    <property type="molecule type" value="Genomic_DNA"/>
</dbReference>
<keyword evidence="3" id="KW-0813">Transport</keyword>
<dbReference type="InterPro" id="IPR013686">
    <property type="entry name" value="Polypept-transport_assoc_ShlB"/>
</dbReference>
<dbReference type="Gene3D" id="3.10.20.310">
    <property type="entry name" value="membrane protein fhac"/>
    <property type="match status" value="1"/>
</dbReference>
<evidence type="ECO:0000313" key="11">
    <source>
        <dbReference type="Proteomes" id="UP001156641"/>
    </source>
</evidence>
<keyword evidence="6" id="KW-0653">Protein transport</keyword>
<keyword evidence="8" id="KW-0998">Cell outer membrane</keyword>
<dbReference type="Pfam" id="PF03865">
    <property type="entry name" value="ShlB"/>
    <property type="match status" value="1"/>
</dbReference>
<organism evidence="10 11">
    <name type="scientific">Acidocella aquatica</name>
    <dbReference type="NCBI Taxonomy" id="1922313"/>
    <lineage>
        <taxon>Bacteria</taxon>
        <taxon>Pseudomonadati</taxon>
        <taxon>Pseudomonadota</taxon>
        <taxon>Alphaproteobacteria</taxon>
        <taxon>Acetobacterales</taxon>
        <taxon>Acidocellaceae</taxon>
        <taxon>Acidocella</taxon>
    </lineage>
</organism>
<evidence type="ECO:0000256" key="1">
    <source>
        <dbReference type="ARBA" id="ARBA00004442"/>
    </source>
</evidence>
<evidence type="ECO:0000256" key="3">
    <source>
        <dbReference type="ARBA" id="ARBA00022448"/>
    </source>
</evidence>
<dbReference type="Pfam" id="PF08479">
    <property type="entry name" value="POTRA_2"/>
    <property type="match status" value="1"/>
</dbReference>
<protein>
    <recommendedName>
        <fullName evidence="9">POTRA domain-containing protein</fullName>
    </recommendedName>
</protein>
<keyword evidence="4" id="KW-1134">Transmembrane beta strand</keyword>
<dbReference type="InterPro" id="IPR005565">
    <property type="entry name" value="Hemolysn_activator_HlyB_C"/>
</dbReference>
<keyword evidence="7" id="KW-0472">Membrane</keyword>
<dbReference type="Proteomes" id="UP001156641">
    <property type="component" value="Unassembled WGS sequence"/>
</dbReference>
<keyword evidence="11" id="KW-1185">Reference proteome</keyword>
<name>A0ABQ6A167_9PROT</name>
<dbReference type="PANTHER" id="PTHR34597:SF1">
    <property type="entry name" value="HEME_HEMOPEXIN TRANSPORTER PROTEIN HUXB"/>
    <property type="match status" value="1"/>
</dbReference>
<evidence type="ECO:0000256" key="4">
    <source>
        <dbReference type="ARBA" id="ARBA00022452"/>
    </source>
</evidence>
<comment type="similarity">
    <text evidence="2">Belongs to the TPS (TC 1.B.20) family.</text>
</comment>
<evidence type="ECO:0000256" key="5">
    <source>
        <dbReference type="ARBA" id="ARBA00022692"/>
    </source>
</evidence>
<dbReference type="PROSITE" id="PS51779">
    <property type="entry name" value="POTRA"/>
    <property type="match status" value="1"/>
</dbReference>
<dbReference type="Gene3D" id="2.40.160.50">
    <property type="entry name" value="membrane protein fhac: a member of the omp85/tpsb transporter family"/>
    <property type="match status" value="1"/>
</dbReference>
<dbReference type="InterPro" id="IPR051544">
    <property type="entry name" value="TPS_OM_transporter"/>
</dbReference>
<evidence type="ECO:0000256" key="6">
    <source>
        <dbReference type="ARBA" id="ARBA00022927"/>
    </source>
</evidence>
<evidence type="ECO:0000256" key="2">
    <source>
        <dbReference type="ARBA" id="ARBA00009055"/>
    </source>
</evidence>
<accession>A0ABQ6A167</accession>
<feature type="domain" description="POTRA" evidence="9">
    <location>
        <begin position="7"/>
        <end position="82"/>
    </location>
</feature>
<evidence type="ECO:0000259" key="9">
    <source>
        <dbReference type="PROSITE" id="PS51779"/>
    </source>
</evidence>
<comment type="subcellular location">
    <subcellularLocation>
        <location evidence="1">Cell outer membrane</location>
    </subcellularLocation>
</comment>
<sequence>MASGSKFAVKSLQITGQTRFSAAELVVVSGFQPGQQFTLYDLQVMASKITNYYNQRGYFVARAYLPPQDITDGIVKIAVIEGRYGQVGLRNRTNVSDVVVVRILGGLNPGDTVESAPLERRLLIISDLPGVRVNATLAPGAAVGTADLVVGVTQRPRIDGDIEADNWGNPYTGAYRVGGTINWNEPFGVGDVLSLRTMESTTGGMDYLHVSYQAQVGDTTVGAALTGFKYHLGKQFTSLDANGTEGIASVYASYPLIRSYNNNLYLLLDFDQRFFRDNIGATSSTTNKRASVLTPGISGNFYDTLGGGGWNNYSAYATFGDLTIETPATRAEDRLTAQTNGSYAKLSGSVSRLQNVVGPLSLYMSVRGQIASKNLDISEKMELGGANGVRAYPEAEAYGDDGYIATLEPRLQLPLPPSVPGQLQLIAFVDTGYVKVNHTPFSNAGNGLTRTGAGAGLSWSDPNNFLLTATYAHMLGNNKATSYPDDAGEFWFEAVKFF</sequence>
<dbReference type="PANTHER" id="PTHR34597">
    <property type="entry name" value="SLR1661 PROTEIN"/>
    <property type="match status" value="1"/>
</dbReference>